<comment type="caution">
    <text evidence="5">The sequence shown here is derived from an EMBL/GenBank/DDBJ whole genome shotgun (WGS) entry which is preliminary data.</text>
</comment>
<organism evidence="5">
    <name type="scientific">termite gut metagenome</name>
    <dbReference type="NCBI Taxonomy" id="433724"/>
    <lineage>
        <taxon>unclassified sequences</taxon>
        <taxon>metagenomes</taxon>
        <taxon>organismal metagenomes</taxon>
    </lineage>
</organism>
<gene>
    <name evidence="5" type="ORF">EZS27_011909</name>
</gene>
<evidence type="ECO:0000256" key="2">
    <source>
        <dbReference type="ARBA" id="ARBA00022729"/>
    </source>
</evidence>
<keyword evidence="2" id="KW-0732">Signal</keyword>
<comment type="similarity">
    <text evidence="1">Belongs to the glycosyl hydrolase 3 family.</text>
</comment>
<dbReference type="GO" id="GO:0046556">
    <property type="term" value="F:alpha-L-arabinofuranosidase activity"/>
    <property type="evidence" value="ECO:0007669"/>
    <property type="project" value="TreeGrafter"/>
</dbReference>
<dbReference type="EC" id="3.2.1.21" evidence="5"/>
<dbReference type="SUPFAM" id="SSF52279">
    <property type="entry name" value="Beta-D-glucan exohydrolase, C-terminal domain"/>
    <property type="match status" value="1"/>
</dbReference>
<dbReference type="InterPro" id="IPR013783">
    <property type="entry name" value="Ig-like_fold"/>
</dbReference>
<dbReference type="InterPro" id="IPR026891">
    <property type="entry name" value="Fn3-like"/>
</dbReference>
<dbReference type="SUPFAM" id="SSF56988">
    <property type="entry name" value="Anthrax protective antigen"/>
    <property type="match status" value="1"/>
</dbReference>
<keyword evidence="5" id="KW-0326">Glycosidase</keyword>
<evidence type="ECO:0000313" key="5">
    <source>
        <dbReference type="EMBL" id="KAA6340216.1"/>
    </source>
</evidence>
<dbReference type="GO" id="GO:0008422">
    <property type="term" value="F:beta-glucosidase activity"/>
    <property type="evidence" value="ECO:0007669"/>
    <property type="project" value="UniProtKB-EC"/>
</dbReference>
<dbReference type="Pfam" id="PF00933">
    <property type="entry name" value="Glyco_hydro_3"/>
    <property type="match status" value="1"/>
</dbReference>
<evidence type="ECO:0000256" key="1">
    <source>
        <dbReference type="ARBA" id="ARBA00005336"/>
    </source>
</evidence>
<keyword evidence="3 5" id="KW-0378">Hydrolase</keyword>
<dbReference type="AlphaFoldDB" id="A0A5J4S2B0"/>
<evidence type="ECO:0000259" key="4">
    <source>
        <dbReference type="PROSITE" id="PS51820"/>
    </source>
</evidence>
<dbReference type="InterPro" id="IPR017853">
    <property type="entry name" value="GH"/>
</dbReference>
<dbReference type="InterPro" id="IPR036881">
    <property type="entry name" value="Glyco_hydro_3_C_sf"/>
</dbReference>
<dbReference type="SMART" id="SM01217">
    <property type="entry name" value="Fn3_like"/>
    <property type="match status" value="1"/>
</dbReference>
<dbReference type="EMBL" id="SNRY01000476">
    <property type="protein sequence ID" value="KAA6340216.1"/>
    <property type="molecule type" value="Genomic_DNA"/>
</dbReference>
<dbReference type="InterPro" id="IPR044993">
    <property type="entry name" value="BXL"/>
</dbReference>
<dbReference type="FunFam" id="2.60.40.10:FF:000495">
    <property type="entry name" value="Periplasmic beta-glucosidase"/>
    <property type="match status" value="1"/>
</dbReference>
<dbReference type="Pfam" id="PF14310">
    <property type="entry name" value="Fn3-like"/>
    <property type="match status" value="1"/>
</dbReference>
<dbReference type="Gene3D" id="2.60.40.10">
    <property type="entry name" value="Immunoglobulins"/>
    <property type="match status" value="1"/>
</dbReference>
<dbReference type="PROSITE" id="PS51820">
    <property type="entry name" value="PA14"/>
    <property type="match status" value="1"/>
</dbReference>
<name>A0A5J4S2B0_9ZZZZ</name>
<dbReference type="Pfam" id="PF01915">
    <property type="entry name" value="Glyco_hydro_3_C"/>
    <property type="match status" value="1"/>
</dbReference>
<dbReference type="InterPro" id="IPR037524">
    <property type="entry name" value="PA14/GLEYA"/>
</dbReference>
<proteinExistence type="inferred from homology"/>
<dbReference type="InterPro" id="IPR011658">
    <property type="entry name" value="PA14_dom"/>
</dbReference>
<protein>
    <submittedName>
        <fullName evidence="5">Beta-glucosidase</fullName>
        <ecNumber evidence="5">3.2.1.21</ecNumber>
    </submittedName>
</protein>
<dbReference type="PANTHER" id="PTHR42721:SF3">
    <property type="entry name" value="BETA-D-XYLOSIDASE 5-RELATED"/>
    <property type="match status" value="1"/>
</dbReference>
<dbReference type="Gene3D" id="3.20.20.300">
    <property type="entry name" value="Glycoside hydrolase, family 3, N-terminal domain"/>
    <property type="match status" value="1"/>
</dbReference>
<dbReference type="InterPro" id="IPR002772">
    <property type="entry name" value="Glyco_hydro_3_C"/>
</dbReference>
<dbReference type="SMART" id="SM00758">
    <property type="entry name" value="PA14"/>
    <property type="match status" value="1"/>
</dbReference>
<dbReference type="InterPro" id="IPR036962">
    <property type="entry name" value="Glyco_hydro_3_N_sf"/>
</dbReference>
<dbReference type="SUPFAM" id="SSF51445">
    <property type="entry name" value="(Trans)glycosidases"/>
    <property type="match status" value="1"/>
</dbReference>
<dbReference type="InterPro" id="IPR001764">
    <property type="entry name" value="Glyco_hydro_3_N"/>
</dbReference>
<dbReference type="PANTHER" id="PTHR42721">
    <property type="entry name" value="SUGAR HYDROLASE-RELATED"/>
    <property type="match status" value="1"/>
</dbReference>
<dbReference type="GO" id="GO:0045493">
    <property type="term" value="P:xylan catabolic process"/>
    <property type="evidence" value="ECO:0007669"/>
    <property type="project" value="InterPro"/>
</dbReference>
<reference evidence="5" key="1">
    <citation type="submission" date="2019-03" db="EMBL/GenBank/DDBJ databases">
        <title>Single cell metagenomics reveals metabolic interactions within the superorganism composed of flagellate Streblomastix strix and complex community of Bacteroidetes bacteria on its surface.</title>
        <authorList>
            <person name="Treitli S.C."/>
            <person name="Kolisko M."/>
            <person name="Husnik F."/>
            <person name="Keeling P."/>
            <person name="Hampl V."/>
        </authorList>
    </citation>
    <scope>NUCLEOTIDE SEQUENCE</scope>
    <source>
        <strain evidence="5">STM</strain>
    </source>
</reference>
<dbReference type="GO" id="GO:0031222">
    <property type="term" value="P:arabinan catabolic process"/>
    <property type="evidence" value="ECO:0007669"/>
    <property type="project" value="TreeGrafter"/>
</dbReference>
<evidence type="ECO:0000256" key="3">
    <source>
        <dbReference type="ARBA" id="ARBA00022801"/>
    </source>
</evidence>
<dbReference type="Gene3D" id="3.40.50.1700">
    <property type="entry name" value="Glycoside hydrolase family 3 C-terminal domain"/>
    <property type="match status" value="2"/>
</dbReference>
<dbReference type="PRINTS" id="PR00133">
    <property type="entry name" value="GLHYDRLASE3"/>
</dbReference>
<accession>A0A5J4S2B0</accession>
<dbReference type="GO" id="GO:0009044">
    <property type="term" value="F:xylan 1,4-beta-xylosidase activity"/>
    <property type="evidence" value="ECO:0007669"/>
    <property type="project" value="InterPro"/>
</dbReference>
<sequence>MKTFVAFCFLFIDICSSFTGFRMRYALAFFCGMLFMPSVNGFGQDSKLIEGWIDFNRNREKDIFEDPSAREEDRINDLLSQMTIEEKISLLRATSPDMLRLGINHYYHGNEALHGVVRPGRFTVFPQAIGLASMWNTELHYKIATAISDEARARWNELDGGKEQKEQFSDLLTFWSPTVNMARDPRWGRNPETYGEDPYLSGVLGAQFVKGLQGDDSRYLKVISTPKHFAANNEEHNRFVCNPQIPERQLREYYLPAFEMCVKDGKSASIMSAYNAINNVPCTANPWLLTKVLRHDWGFNGYVVSDCGGPGLLVSAMKYVKTKEAAAMMSIKAGLDLECGDDVFVEPLLNAYKQYMVSRADIDSAAYRILRARIRLGLFDDPDLNPYNKISPSVAGSEKHQQLALEAARQSIVLLKNKDNVLPLNSGKIKSIAVVGINAGTNEFGDYSGVPANVPVSILQGIQNKLGDKIKIVYAPWKSAADGMEIISKTNFPEGLTTEYFPNMKLEGSPKIRKEEWINYDPANQPPDPFIPQNPMSIRWTGKLRPSVSGYYTFSFTSSDGCRLFIDNQKLVDSWKTRSIATDSVGLYLEAGKDYKLTAEYFDNRDYAIARLQWRVPESGSKKRIDLFGEAGNAVRMCEKVIAVLGINKLIEREGQDRYNIHLPEDQMEFIREIYKINPNIVVVLVAGSSLAINWLDENIPAIVNAWYPGEQGGAAVADVLFGDYNPGGRLPVTYYKSLDDLPLFNDYDITKGRTYQYFTGKPLYPFGYGLSYTTFAYKNLNISENGKNIHVSFEVKNTGSMTGDEVSQVYVTLPETGVVMPVKELKGFQRNTIKKGETKKVEIEIQKKLLRYWDDNKGEFVVPEGTYKFMIGSSSADIRLSGELTLSGFTDRY</sequence>
<dbReference type="Pfam" id="PF07691">
    <property type="entry name" value="PA14"/>
    <property type="match status" value="1"/>
</dbReference>
<feature type="domain" description="PA14" evidence="4">
    <location>
        <begin position="491"/>
        <end position="629"/>
    </location>
</feature>